<feature type="compositionally biased region" description="Basic and acidic residues" evidence="1">
    <location>
        <begin position="8"/>
        <end position="24"/>
    </location>
</feature>
<dbReference type="SUPFAM" id="SSF52113">
    <property type="entry name" value="BRCT domain"/>
    <property type="match status" value="1"/>
</dbReference>
<dbReference type="Gene3D" id="3.40.50.10190">
    <property type="entry name" value="BRCT domain"/>
    <property type="match status" value="1"/>
</dbReference>
<dbReference type="InterPro" id="IPR001357">
    <property type="entry name" value="BRCT_dom"/>
</dbReference>
<dbReference type="EMBL" id="JAZGQO010000006">
    <property type="protein sequence ID" value="KAK6185802.1"/>
    <property type="molecule type" value="Genomic_DNA"/>
</dbReference>
<evidence type="ECO:0000313" key="4">
    <source>
        <dbReference type="Proteomes" id="UP001347796"/>
    </source>
</evidence>
<reference evidence="3 4" key="1">
    <citation type="submission" date="2024-01" db="EMBL/GenBank/DDBJ databases">
        <title>The genome of the rayed Mediterranean limpet Patella caerulea (Linnaeus, 1758).</title>
        <authorList>
            <person name="Anh-Thu Weber A."/>
            <person name="Halstead-Nussloch G."/>
        </authorList>
    </citation>
    <scope>NUCLEOTIDE SEQUENCE [LARGE SCALE GENOMIC DNA]</scope>
    <source>
        <strain evidence="3">AATW-2023a</strain>
        <tissue evidence="3">Whole specimen</tissue>
    </source>
</reference>
<feature type="domain" description="BRCT" evidence="2">
    <location>
        <begin position="51"/>
        <end position="147"/>
    </location>
</feature>
<sequence>MSSKKRNRENGNKTDESEAKKQKTDLPTTTSTTGGVKSTKKAPNDSITPTTTQSFFSKFKMYILKAGIEKARLKIFETQVEKYGGEISYSLSDDLTHIIVEDKIDLEKLCRLLKLDKPPINIPIIKSTWLSTCFREKQFTDIKDFTLDVQQYKDEK</sequence>
<dbReference type="AlphaFoldDB" id="A0AAN8PUG0"/>
<feature type="compositionally biased region" description="Low complexity" evidence="1">
    <location>
        <begin position="25"/>
        <end position="37"/>
    </location>
</feature>
<dbReference type="Proteomes" id="UP001347796">
    <property type="component" value="Unassembled WGS sequence"/>
</dbReference>
<gene>
    <name evidence="3" type="ORF">SNE40_007952</name>
</gene>
<evidence type="ECO:0000259" key="2">
    <source>
        <dbReference type="PROSITE" id="PS50172"/>
    </source>
</evidence>
<organism evidence="3 4">
    <name type="scientific">Patella caerulea</name>
    <name type="common">Rayed Mediterranean limpet</name>
    <dbReference type="NCBI Taxonomy" id="87958"/>
    <lineage>
        <taxon>Eukaryota</taxon>
        <taxon>Metazoa</taxon>
        <taxon>Spiralia</taxon>
        <taxon>Lophotrochozoa</taxon>
        <taxon>Mollusca</taxon>
        <taxon>Gastropoda</taxon>
        <taxon>Patellogastropoda</taxon>
        <taxon>Patelloidea</taxon>
        <taxon>Patellidae</taxon>
        <taxon>Patella</taxon>
    </lineage>
</organism>
<accession>A0AAN8PUG0</accession>
<proteinExistence type="predicted"/>
<dbReference type="Pfam" id="PF00533">
    <property type="entry name" value="BRCT"/>
    <property type="match status" value="1"/>
</dbReference>
<name>A0AAN8PUG0_PATCE</name>
<evidence type="ECO:0000313" key="3">
    <source>
        <dbReference type="EMBL" id="KAK6185802.1"/>
    </source>
</evidence>
<protein>
    <recommendedName>
        <fullName evidence="2">BRCT domain-containing protein</fullName>
    </recommendedName>
</protein>
<feature type="region of interest" description="Disordered" evidence="1">
    <location>
        <begin position="1"/>
        <end position="47"/>
    </location>
</feature>
<dbReference type="InterPro" id="IPR036420">
    <property type="entry name" value="BRCT_dom_sf"/>
</dbReference>
<dbReference type="PROSITE" id="PS50172">
    <property type="entry name" value="BRCT"/>
    <property type="match status" value="1"/>
</dbReference>
<evidence type="ECO:0000256" key="1">
    <source>
        <dbReference type="SAM" id="MobiDB-lite"/>
    </source>
</evidence>
<comment type="caution">
    <text evidence="3">The sequence shown here is derived from an EMBL/GenBank/DDBJ whole genome shotgun (WGS) entry which is preliminary data.</text>
</comment>
<keyword evidence="4" id="KW-1185">Reference proteome</keyword>
<dbReference type="SMART" id="SM00292">
    <property type="entry name" value="BRCT"/>
    <property type="match status" value="1"/>
</dbReference>
<dbReference type="FunFam" id="3.40.50.10190:FF:000031">
    <property type="entry name" value="DNA polymerase"/>
    <property type="match status" value="1"/>
</dbReference>